<accession>A0A919V7S6</accession>
<gene>
    <name evidence="2" type="ORF">Ssi02_56610</name>
</gene>
<dbReference type="Proteomes" id="UP000606172">
    <property type="component" value="Unassembled WGS sequence"/>
</dbReference>
<feature type="binding site" evidence="1">
    <location>
        <position position="106"/>
    </location>
    <ligand>
        <name>Mg(2+)</name>
        <dbReference type="ChEBI" id="CHEBI:18420"/>
    </ligand>
</feature>
<feature type="binding site" evidence="1">
    <location>
        <position position="103"/>
    </location>
    <ligand>
        <name>Fe cation</name>
        <dbReference type="ChEBI" id="CHEBI:24875"/>
    </ligand>
</feature>
<keyword evidence="1" id="KW-0408">Iron</keyword>
<comment type="caution">
    <text evidence="2">The sequence shown here is derived from an EMBL/GenBank/DDBJ whole genome shotgun (WGS) entry which is preliminary data.</text>
</comment>
<keyword evidence="1" id="KW-0460">Magnesium</keyword>
<dbReference type="SUPFAM" id="SSF56762">
    <property type="entry name" value="HydB/Nqo4-like"/>
    <property type="match status" value="1"/>
</dbReference>
<comment type="cofactor">
    <cofactor evidence="1">
        <name>Ni(2+)</name>
        <dbReference type="ChEBI" id="CHEBI:49786"/>
    </cofactor>
</comment>
<reference evidence="2" key="1">
    <citation type="submission" date="2021-01" db="EMBL/GenBank/DDBJ databases">
        <title>Whole genome shotgun sequence of Sinosporangium siamense NBRC 109515.</title>
        <authorList>
            <person name="Komaki H."/>
            <person name="Tamura T."/>
        </authorList>
    </citation>
    <scope>NUCLEOTIDE SEQUENCE</scope>
    <source>
        <strain evidence="2">NBRC 109515</strain>
    </source>
</reference>
<dbReference type="AlphaFoldDB" id="A0A919V7S6"/>
<dbReference type="Gene3D" id="1.10.645.10">
    <property type="entry name" value="Cytochrome-c3 Hydrogenase, chain B"/>
    <property type="match status" value="1"/>
</dbReference>
<dbReference type="PANTHER" id="PTHR42958:SF2">
    <property type="entry name" value="UPTAKE HYDROGENASE LARGE SUBUNIT"/>
    <property type="match status" value="1"/>
</dbReference>
<dbReference type="EMBL" id="BOOW01000036">
    <property type="protein sequence ID" value="GII95430.1"/>
    <property type="molecule type" value="Genomic_DNA"/>
</dbReference>
<dbReference type="GO" id="GO:0016151">
    <property type="term" value="F:nickel cation binding"/>
    <property type="evidence" value="ECO:0007669"/>
    <property type="project" value="InterPro"/>
</dbReference>
<evidence type="ECO:0000256" key="1">
    <source>
        <dbReference type="PIRSR" id="PIRSR601501-1"/>
    </source>
</evidence>
<organism evidence="2 3">
    <name type="scientific">Sinosporangium siamense</name>
    <dbReference type="NCBI Taxonomy" id="1367973"/>
    <lineage>
        <taxon>Bacteria</taxon>
        <taxon>Bacillati</taxon>
        <taxon>Actinomycetota</taxon>
        <taxon>Actinomycetes</taxon>
        <taxon>Streptosporangiales</taxon>
        <taxon>Streptosporangiaceae</taxon>
        <taxon>Sinosporangium</taxon>
    </lineage>
</organism>
<evidence type="ECO:0008006" key="4">
    <source>
        <dbReference type="Google" id="ProtNLM"/>
    </source>
</evidence>
<proteinExistence type="predicted"/>
<protein>
    <recommendedName>
        <fullName evidence="4">Hydrogenase large subunit</fullName>
    </recommendedName>
</protein>
<comment type="cofactor">
    <cofactor evidence="1">
        <name>Fe cation</name>
        <dbReference type="ChEBI" id="CHEBI:24875"/>
    </cofactor>
</comment>
<sequence length="127" mass="14278">MRSGLTRTWQEFTVPEEAISCGFTEAVRGVLSHHMVIRDGKIANYHPYPPTPWNASVRDIHGTPGPYEDAVQNTPIFEENPPDTFKGIDIMRTVRSFDPCLPCGVHMYLGNGKELRKLHSPHAFTTS</sequence>
<keyword evidence="1" id="KW-0533">Nickel</keyword>
<dbReference type="PANTHER" id="PTHR42958">
    <property type="entry name" value="HYDROGENASE-2 LARGE CHAIN"/>
    <property type="match status" value="1"/>
</dbReference>
<dbReference type="InterPro" id="IPR050867">
    <property type="entry name" value="NiFe/NiFeSe_hydrgnase_LSU"/>
</dbReference>
<evidence type="ECO:0000313" key="2">
    <source>
        <dbReference type="EMBL" id="GII95430.1"/>
    </source>
</evidence>
<dbReference type="InterPro" id="IPR029014">
    <property type="entry name" value="NiFe-Hase_large"/>
</dbReference>
<keyword evidence="3" id="KW-1185">Reference proteome</keyword>
<evidence type="ECO:0000313" key="3">
    <source>
        <dbReference type="Proteomes" id="UP000606172"/>
    </source>
</evidence>
<feature type="binding site" evidence="1">
    <location>
        <position position="100"/>
    </location>
    <ligand>
        <name>Ni(2+)</name>
        <dbReference type="ChEBI" id="CHEBI:49786"/>
    </ligand>
</feature>
<dbReference type="Pfam" id="PF00374">
    <property type="entry name" value="NiFeSe_Hases"/>
    <property type="match status" value="1"/>
</dbReference>
<dbReference type="InterPro" id="IPR001501">
    <property type="entry name" value="Ni-dep_hyd_lsu"/>
</dbReference>
<name>A0A919V7S6_9ACTN</name>
<keyword evidence="1" id="KW-0479">Metal-binding</keyword>